<keyword evidence="5" id="KW-0479">Metal-binding</keyword>
<keyword evidence="2" id="KW-1003">Cell membrane</keyword>
<evidence type="ECO:0000259" key="11">
    <source>
        <dbReference type="PROSITE" id="PS50126"/>
    </source>
</evidence>
<keyword evidence="9" id="KW-0694">RNA-binding</keyword>
<dbReference type="GO" id="GO:0046872">
    <property type="term" value="F:metal ion binding"/>
    <property type="evidence" value="ECO:0007669"/>
    <property type="project" value="UniProtKB-KW"/>
</dbReference>
<dbReference type="GO" id="GO:0006364">
    <property type="term" value="P:rRNA processing"/>
    <property type="evidence" value="ECO:0007669"/>
    <property type="project" value="TreeGrafter"/>
</dbReference>
<evidence type="ECO:0000256" key="8">
    <source>
        <dbReference type="ARBA" id="ARBA00022842"/>
    </source>
</evidence>
<dbReference type="PROSITE" id="PS50126">
    <property type="entry name" value="S1"/>
    <property type="match status" value="1"/>
</dbReference>
<accession>A0A1E5IFJ2</accession>
<keyword evidence="3" id="KW-0997">Cell inner membrane</keyword>
<evidence type="ECO:0000256" key="7">
    <source>
        <dbReference type="ARBA" id="ARBA00022801"/>
    </source>
</evidence>
<dbReference type="Pfam" id="PF10150">
    <property type="entry name" value="RNase_E_G"/>
    <property type="match status" value="1"/>
</dbReference>
<comment type="cofactor">
    <cofactor evidence="1">
        <name>Mg(2+)</name>
        <dbReference type="ChEBI" id="CHEBI:18420"/>
    </cofactor>
</comment>
<keyword evidence="6" id="KW-0255">Endonuclease</keyword>
<dbReference type="InterPro" id="IPR003029">
    <property type="entry name" value="S1_domain"/>
</dbReference>
<dbReference type="Gene3D" id="2.40.50.140">
    <property type="entry name" value="Nucleic acid-binding proteins"/>
    <property type="match status" value="1"/>
</dbReference>
<evidence type="ECO:0000313" key="13">
    <source>
        <dbReference type="Proteomes" id="UP000095237"/>
    </source>
</evidence>
<evidence type="ECO:0000256" key="10">
    <source>
        <dbReference type="ARBA" id="ARBA00023136"/>
    </source>
</evidence>
<name>A0A1E5IFJ2_ENDTX</name>
<dbReference type="InterPro" id="IPR012340">
    <property type="entry name" value="NA-bd_OB-fold"/>
</dbReference>
<evidence type="ECO:0000256" key="1">
    <source>
        <dbReference type="ARBA" id="ARBA00001946"/>
    </source>
</evidence>
<protein>
    <recommendedName>
        <fullName evidence="11">S1 motif domain-containing protein</fullName>
    </recommendedName>
</protein>
<proteinExistence type="predicted"/>
<evidence type="ECO:0000256" key="2">
    <source>
        <dbReference type="ARBA" id="ARBA00022475"/>
    </source>
</evidence>
<reference evidence="12 13" key="1">
    <citation type="submission" date="2015-11" db="EMBL/GenBank/DDBJ databases">
        <title>Evidence for parallel genomic evolution in an endosymbiosis of termite gut flagellates.</title>
        <authorList>
            <person name="Zheng H."/>
        </authorList>
    </citation>
    <scope>NUCLEOTIDE SEQUENCE [LARGE SCALE GENOMIC DNA]</scope>
    <source>
        <strain evidence="12 13">CET450</strain>
    </source>
</reference>
<dbReference type="SUPFAM" id="SSF50249">
    <property type="entry name" value="Nucleic acid-binding proteins"/>
    <property type="match status" value="1"/>
</dbReference>
<dbReference type="GO" id="GO:0016787">
    <property type="term" value="F:hydrolase activity"/>
    <property type="evidence" value="ECO:0007669"/>
    <property type="project" value="UniProtKB-KW"/>
</dbReference>
<dbReference type="InterPro" id="IPR004659">
    <property type="entry name" value="RNase_E/G"/>
</dbReference>
<dbReference type="PANTHER" id="PTHR30001">
    <property type="entry name" value="RIBONUCLEASE"/>
    <property type="match status" value="1"/>
</dbReference>
<dbReference type="SMART" id="SM00316">
    <property type="entry name" value="S1"/>
    <property type="match status" value="1"/>
</dbReference>
<keyword evidence="10" id="KW-0472">Membrane</keyword>
<evidence type="ECO:0000256" key="3">
    <source>
        <dbReference type="ARBA" id="ARBA00022519"/>
    </source>
</evidence>
<dbReference type="NCBIfam" id="TIGR00757">
    <property type="entry name" value="RNaseEG"/>
    <property type="match status" value="1"/>
</dbReference>
<keyword evidence="4" id="KW-0540">Nuclease</keyword>
<keyword evidence="7" id="KW-0378">Hydrolase</keyword>
<dbReference type="GO" id="GO:0004540">
    <property type="term" value="F:RNA nuclease activity"/>
    <property type="evidence" value="ECO:0007669"/>
    <property type="project" value="InterPro"/>
</dbReference>
<evidence type="ECO:0000256" key="9">
    <source>
        <dbReference type="ARBA" id="ARBA00022884"/>
    </source>
</evidence>
<gene>
    <name evidence="12" type="ORF">ATZ36_11300</name>
</gene>
<feature type="domain" description="S1 motif" evidence="11">
    <location>
        <begin position="84"/>
        <end position="159"/>
    </location>
</feature>
<dbReference type="InterPro" id="IPR019307">
    <property type="entry name" value="RNA-bd_AU-1/RNase_E/G"/>
</dbReference>
<evidence type="ECO:0000256" key="4">
    <source>
        <dbReference type="ARBA" id="ARBA00022722"/>
    </source>
</evidence>
<comment type="caution">
    <text evidence="12">The sequence shown here is derived from an EMBL/GenBank/DDBJ whole genome shotgun (WGS) entry which is preliminary data.</text>
</comment>
<keyword evidence="13" id="KW-1185">Reference proteome</keyword>
<dbReference type="AlphaFoldDB" id="A0A1E5IFJ2"/>
<organism evidence="12 13">
    <name type="scientific">Endomicrobium trichonymphae</name>
    <dbReference type="NCBI Taxonomy" id="1408204"/>
    <lineage>
        <taxon>Bacteria</taxon>
        <taxon>Pseudomonadati</taxon>
        <taxon>Elusimicrobiota</taxon>
        <taxon>Endomicrobiia</taxon>
        <taxon>Endomicrobiales</taxon>
        <taxon>Endomicrobiaceae</taxon>
        <taxon>Candidatus Endomicrobiellum</taxon>
    </lineage>
</organism>
<dbReference type="PANTHER" id="PTHR30001:SF1">
    <property type="entry name" value="RIBONUCLEASE E_G-LIKE PROTEIN, CHLOROPLASTIC"/>
    <property type="match status" value="1"/>
</dbReference>
<feature type="non-terminal residue" evidence="12">
    <location>
        <position position="431"/>
    </location>
</feature>
<sequence>MSDIRIEFSRKSMRMLYSEKVISRNKNKIRLYMFENMLKLPTEKTVKKEIIVNRTFEESRVAVLESGKLYNLFIERRESEKILNNIYKGRVQNIVPALNSVFVDIGFGKSAYLDIADIVKLRNGKKNIKDVIESGQDIMVQVYKEPIYNKGAKVTMNISLPGRLLVYMPFSNNVGVSKSIKDKHEYNRLKSMTVELKKDILGGIIIRTEAEESKEAEIKNEIKYLTRLWTSITERFNDAKPMSLVHKDLGIVFQTVRDYFSDDVEFMRIDSRKELKDVKDFVKIVSPEFLDKIVFYDIKTPIFKKYNIEGEIKKLCSNKAWLNSGGYLIIQEAESLCAIDVNSGKFTAKSTIEDTAVSTNLEAAEEIARQLRLRNIGGIIVIDFIDMKKASNRKKVLEKLREATKVDKAKIEIWPVTKLGLIEMTRERKKK</sequence>
<dbReference type="EMBL" id="LNVX01000839">
    <property type="protein sequence ID" value="OEG69145.1"/>
    <property type="molecule type" value="Genomic_DNA"/>
</dbReference>
<dbReference type="GO" id="GO:0003723">
    <property type="term" value="F:RNA binding"/>
    <property type="evidence" value="ECO:0007669"/>
    <property type="project" value="UniProtKB-KW"/>
</dbReference>
<dbReference type="CDD" id="cd04453">
    <property type="entry name" value="S1_RNase_E"/>
    <property type="match status" value="1"/>
</dbReference>
<dbReference type="Proteomes" id="UP000095237">
    <property type="component" value="Unassembled WGS sequence"/>
</dbReference>
<evidence type="ECO:0000256" key="6">
    <source>
        <dbReference type="ARBA" id="ARBA00022759"/>
    </source>
</evidence>
<dbReference type="GO" id="GO:0005737">
    <property type="term" value="C:cytoplasm"/>
    <property type="evidence" value="ECO:0007669"/>
    <property type="project" value="TreeGrafter"/>
</dbReference>
<dbReference type="GO" id="GO:0004519">
    <property type="term" value="F:endonuclease activity"/>
    <property type="evidence" value="ECO:0007669"/>
    <property type="project" value="UniProtKB-KW"/>
</dbReference>
<evidence type="ECO:0000256" key="5">
    <source>
        <dbReference type="ARBA" id="ARBA00022723"/>
    </source>
</evidence>
<keyword evidence="8" id="KW-0460">Magnesium</keyword>
<evidence type="ECO:0000313" key="12">
    <source>
        <dbReference type="EMBL" id="OEG69145.1"/>
    </source>
</evidence>